<keyword evidence="3 7" id="KW-0999">Mitochondrion inner membrane</keyword>
<evidence type="ECO:0000256" key="2">
    <source>
        <dbReference type="ARBA" id="ARBA00022692"/>
    </source>
</evidence>
<keyword evidence="4" id="KW-1133">Transmembrane helix</keyword>
<dbReference type="AlphaFoldDB" id="A0A6J3L9K7"/>
<evidence type="ECO:0000256" key="3">
    <source>
        <dbReference type="ARBA" id="ARBA00022792"/>
    </source>
</evidence>
<keyword evidence="5 7" id="KW-0496">Mitochondrion</keyword>
<comment type="subcellular location">
    <subcellularLocation>
        <location evidence="7">Mitochondrion inner membrane</location>
        <topology evidence="7">Single-pass membrane protein</topology>
    </subcellularLocation>
</comment>
<dbReference type="Proteomes" id="UP000504631">
    <property type="component" value="Unplaced"/>
</dbReference>
<dbReference type="GO" id="GO:0061617">
    <property type="term" value="C:MICOS complex"/>
    <property type="evidence" value="ECO:0007669"/>
    <property type="project" value="TreeGrafter"/>
</dbReference>
<evidence type="ECO:0000256" key="7">
    <source>
        <dbReference type="RuleBase" id="RU363000"/>
    </source>
</evidence>
<evidence type="ECO:0000256" key="6">
    <source>
        <dbReference type="ARBA" id="ARBA00023136"/>
    </source>
</evidence>
<dbReference type="Pfam" id="PF09731">
    <property type="entry name" value="Mitofilin"/>
    <property type="match status" value="1"/>
</dbReference>
<accession>A0A6J3L9K7</accession>
<organism evidence="8 9">
    <name type="scientific">Bombus vosnesenskii</name>
    <dbReference type="NCBI Taxonomy" id="207650"/>
    <lineage>
        <taxon>Eukaryota</taxon>
        <taxon>Metazoa</taxon>
        <taxon>Ecdysozoa</taxon>
        <taxon>Arthropoda</taxon>
        <taxon>Hexapoda</taxon>
        <taxon>Insecta</taxon>
        <taxon>Pterygota</taxon>
        <taxon>Neoptera</taxon>
        <taxon>Endopterygota</taxon>
        <taxon>Hymenoptera</taxon>
        <taxon>Apocrita</taxon>
        <taxon>Aculeata</taxon>
        <taxon>Apoidea</taxon>
        <taxon>Anthophila</taxon>
        <taxon>Apidae</taxon>
        <taxon>Bombus</taxon>
        <taxon>Pyrobombus</taxon>
    </lineage>
</organism>
<evidence type="ECO:0000313" key="8">
    <source>
        <dbReference type="Proteomes" id="UP000504631"/>
    </source>
</evidence>
<dbReference type="PANTHER" id="PTHR15415">
    <property type="entry name" value="MITOFILIN"/>
    <property type="match status" value="1"/>
</dbReference>
<keyword evidence="8" id="KW-1185">Reference proteome</keyword>
<comment type="function">
    <text evidence="7">Component of the MICOS complex, a large protein complex of the mitochondrial inner membrane that plays crucial roles in the maintenance of crista junctions, inner membrane architecture, and formation of contact sites to the outer membrane.</text>
</comment>
<comment type="similarity">
    <text evidence="1 7">Belongs to the MICOS complex subunit Mic60 family.</text>
</comment>
<dbReference type="CTD" id="42587"/>
<sequence length="806" mass="91844">MFRIGLKFPCNGLNRVRKVKKHGSSRLYLTTRCYETRARVKYDPECRFSKDVELVSRISGHRYSTDSTKRYSSEKSRGSRTLLTLTAMAIGASGVLFYAKHNPEFRANLESWVPGTDKTIQIIFQEESSYFEFIRTFFESLKQTLLSAIFGGESQKESVAEKPQPPAKDVSEELMPVNLVELETSAGETASKAIAAYQTAACAIQDYNQDVIKVVESVNATVGSSVWNRLKDATEKRREAIKEAEDHANQALDSLKKMYNLIDDPKFEAPSHMKTAARRNIKKILDDVDEAKKKYEMEIQSSNMAERYWKQVRTARENLNEELQILFPDINIHEKKLAIDEDAFDLFVLHMYNKVNGLQKELEKMRTVNESKLKAALKSSGDVATQERLDALVCLELDKEKQVLQDEFNKKLLEEQKRFEDEIRRQLKLQGQVHTDHIQDALAIKEQEADRKLKRALSEQTEKDSLKYKSQLAAIVGRLRGLEAALKARMEEERGASNAQILWSACQALARAVKSAPAGAPVEEVIRPLEPEIKAVTKAAPKEDPLVQAAIQGIPEEAAKRGVFPEDVLRARFLKVEEVARRLAMVPEEGAALPVYFLSYLQSYLMIKNANPIPQSEIEDKPIDASNLNTFEILHRARYWLDRGDFKMTLRYMNLLKGASRSIARDWMNETRILLETQQAVDTLLAYAGAIGLVFLGAGDSKCSSKPHLEKAVDRRRGRMLAWKRRQRRILARERRQRRLRTRGWTYNSVQTAIDRILGWKLWEGGKKTSGISANAKRAKFQVSLQLDSSWNEKAGKTILLLQRDS</sequence>
<dbReference type="GO" id="GO:0042407">
    <property type="term" value="P:cristae formation"/>
    <property type="evidence" value="ECO:0007669"/>
    <property type="project" value="TreeGrafter"/>
</dbReference>
<dbReference type="InterPro" id="IPR019133">
    <property type="entry name" value="MIC60"/>
</dbReference>
<evidence type="ECO:0000256" key="4">
    <source>
        <dbReference type="ARBA" id="ARBA00022989"/>
    </source>
</evidence>
<keyword evidence="6" id="KW-0472">Membrane</keyword>
<keyword evidence="2 7" id="KW-0812">Transmembrane</keyword>
<evidence type="ECO:0000256" key="1">
    <source>
        <dbReference type="ARBA" id="ARBA00010877"/>
    </source>
</evidence>
<proteinExistence type="inferred from homology"/>
<evidence type="ECO:0000313" key="9">
    <source>
        <dbReference type="RefSeq" id="XP_033361925.1"/>
    </source>
</evidence>
<protein>
    <recommendedName>
        <fullName evidence="7">MICOS complex subunit MIC60</fullName>
    </recommendedName>
    <alternativeName>
        <fullName evidence="7">Mitofilin</fullName>
    </alternativeName>
</protein>
<dbReference type="PANTHER" id="PTHR15415:SF7">
    <property type="entry name" value="MICOS COMPLEX SUBUNIT MIC60"/>
    <property type="match status" value="1"/>
</dbReference>
<dbReference type="RefSeq" id="XP_033361925.1">
    <property type="nucleotide sequence ID" value="XM_033506034.1"/>
</dbReference>
<name>A0A6J3L9K7_9HYME</name>
<reference evidence="9" key="1">
    <citation type="submission" date="2025-08" db="UniProtKB">
        <authorList>
            <consortium name="RefSeq"/>
        </authorList>
    </citation>
    <scope>IDENTIFICATION</scope>
    <source>
        <tissue evidence="9">Muscle</tissue>
    </source>
</reference>
<dbReference type="GeneID" id="117240145"/>
<comment type="subunit">
    <text evidence="7">Component of the mitochondrial contact site and cristae organizing system (MICOS) complex.</text>
</comment>
<evidence type="ECO:0000256" key="5">
    <source>
        <dbReference type="ARBA" id="ARBA00023128"/>
    </source>
</evidence>
<gene>
    <name evidence="9" type="primary">LOC117240145</name>
</gene>